<organism evidence="1 2">
    <name type="scientific">Acer saccharum</name>
    <name type="common">Sugar maple</name>
    <dbReference type="NCBI Taxonomy" id="4024"/>
    <lineage>
        <taxon>Eukaryota</taxon>
        <taxon>Viridiplantae</taxon>
        <taxon>Streptophyta</taxon>
        <taxon>Embryophyta</taxon>
        <taxon>Tracheophyta</taxon>
        <taxon>Spermatophyta</taxon>
        <taxon>Magnoliopsida</taxon>
        <taxon>eudicotyledons</taxon>
        <taxon>Gunneridae</taxon>
        <taxon>Pentapetalae</taxon>
        <taxon>rosids</taxon>
        <taxon>malvids</taxon>
        <taxon>Sapindales</taxon>
        <taxon>Sapindaceae</taxon>
        <taxon>Hippocastanoideae</taxon>
        <taxon>Acereae</taxon>
        <taxon>Acer</taxon>
    </lineage>
</organism>
<reference evidence="1" key="1">
    <citation type="journal article" date="2022" name="Plant J.">
        <title>Strategies of tolerance reflected in two North American maple genomes.</title>
        <authorList>
            <person name="McEvoy S.L."/>
            <person name="Sezen U.U."/>
            <person name="Trouern-Trend A."/>
            <person name="McMahon S.M."/>
            <person name="Schaberg P.G."/>
            <person name="Yang J."/>
            <person name="Wegrzyn J.L."/>
            <person name="Swenson N.G."/>
        </authorList>
    </citation>
    <scope>NUCLEOTIDE SEQUENCE</scope>
    <source>
        <strain evidence="1">NS2018</strain>
    </source>
</reference>
<dbReference type="Proteomes" id="UP001168877">
    <property type="component" value="Unassembled WGS sequence"/>
</dbReference>
<dbReference type="EMBL" id="JAUESC010000382">
    <property type="protein sequence ID" value="KAK0586331.1"/>
    <property type="molecule type" value="Genomic_DNA"/>
</dbReference>
<proteinExistence type="predicted"/>
<evidence type="ECO:0000313" key="2">
    <source>
        <dbReference type="Proteomes" id="UP001168877"/>
    </source>
</evidence>
<keyword evidence="2" id="KW-1185">Reference proteome</keyword>
<evidence type="ECO:0000313" key="1">
    <source>
        <dbReference type="EMBL" id="KAK0586331.1"/>
    </source>
</evidence>
<gene>
    <name evidence="1" type="ORF">LWI29_005073</name>
</gene>
<accession>A0AA39VNZ5</accession>
<comment type="caution">
    <text evidence="1">The sequence shown here is derived from an EMBL/GenBank/DDBJ whole genome shotgun (WGS) entry which is preliminary data.</text>
</comment>
<dbReference type="AlphaFoldDB" id="A0AA39VNZ5"/>
<reference evidence="1" key="2">
    <citation type="submission" date="2023-06" db="EMBL/GenBank/DDBJ databases">
        <authorList>
            <person name="Swenson N.G."/>
            <person name="Wegrzyn J.L."/>
            <person name="Mcevoy S.L."/>
        </authorList>
    </citation>
    <scope>NUCLEOTIDE SEQUENCE</scope>
    <source>
        <strain evidence="1">NS2018</strain>
        <tissue evidence="1">Leaf</tissue>
    </source>
</reference>
<protein>
    <submittedName>
        <fullName evidence="1">Uncharacterized protein</fullName>
    </submittedName>
</protein>
<name>A0AA39VNZ5_ACESA</name>
<sequence>MGDGELDLRMYMVGDGDDFWKMEDDGVFWLVFWTTDEDGGCSYCSGQLMKKMKLKHIQTTLRRVIKDTVRKGITHVATAGITSPYDLSTLIVRLAQMLRSKIVVPMPDAPLRLNKEPK</sequence>